<keyword evidence="1 2" id="KW-0732">Signal</keyword>
<reference evidence="4 5" key="1">
    <citation type="submission" date="2009-01" db="EMBL/GenBank/DDBJ databases">
        <title>Complete sequence of chromosome of Methylobacterium nodulans ORS 2060.</title>
        <authorList>
            <consortium name="US DOE Joint Genome Institute"/>
            <person name="Lucas S."/>
            <person name="Copeland A."/>
            <person name="Lapidus A."/>
            <person name="Glavina del Rio T."/>
            <person name="Dalin E."/>
            <person name="Tice H."/>
            <person name="Bruce D."/>
            <person name="Goodwin L."/>
            <person name="Pitluck S."/>
            <person name="Sims D."/>
            <person name="Brettin T."/>
            <person name="Detter J.C."/>
            <person name="Han C."/>
            <person name="Larimer F."/>
            <person name="Land M."/>
            <person name="Hauser L."/>
            <person name="Kyrpides N."/>
            <person name="Ivanova N."/>
            <person name="Marx C.J."/>
            <person name="Richardson P."/>
        </authorList>
    </citation>
    <scope>NUCLEOTIDE SEQUENCE [LARGE SCALE GENOMIC DNA]</scope>
    <source>
        <strain evidence="5">LMG 21967 / CNCM I-2342 / ORS 2060</strain>
    </source>
</reference>
<feature type="chain" id="PRO_5002874669" description="PBP domain-containing protein" evidence="2">
    <location>
        <begin position="23"/>
        <end position="265"/>
    </location>
</feature>
<protein>
    <recommendedName>
        <fullName evidence="3">PBP domain-containing protein</fullName>
    </recommendedName>
</protein>
<dbReference type="InterPro" id="IPR050811">
    <property type="entry name" value="Phosphate_ABC_transporter"/>
</dbReference>
<feature type="signal peptide" evidence="2">
    <location>
        <begin position="1"/>
        <end position="22"/>
    </location>
</feature>
<dbReference type="eggNOG" id="COG0226">
    <property type="taxonomic scope" value="Bacteria"/>
</dbReference>
<dbReference type="PANTHER" id="PTHR30570">
    <property type="entry name" value="PERIPLASMIC PHOSPHATE BINDING COMPONENT OF PHOSPHATE ABC TRANSPORTER"/>
    <property type="match status" value="1"/>
</dbReference>
<feature type="domain" description="PBP" evidence="3">
    <location>
        <begin position="25"/>
        <end position="185"/>
    </location>
</feature>
<evidence type="ECO:0000313" key="5">
    <source>
        <dbReference type="Proteomes" id="UP000008207"/>
    </source>
</evidence>
<dbReference type="OrthoDB" id="9790048at2"/>
<proteinExistence type="predicted"/>
<evidence type="ECO:0000259" key="3">
    <source>
        <dbReference type="Pfam" id="PF12849"/>
    </source>
</evidence>
<dbReference type="Proteomes" id="UP000008207">
    <property type="component" value="Chromosome"/>
</dbReference>
<evidence type="ECO:0000256" key="2">
    <source>
        <dbReference type="SAM" id="SignalP"/>
    </source>
</evidence>
<name>B8IUE0_METNO</name>
<organism evidence="4 5">
    <name type="scientific">Methylobacterium nodulans (strain LMG 21967 / CNCM I-2342 / ORS 2060)</name>
    <dbReference type="NCBI Taxonomy" id="460265"/>
    <lineage>
        <taxon>Bacteria</taxon>
        <taxon>Pseudomonadati</taxon>
        <taxon>Pseudomonadota</taxon>
        <taxon>Alphaproteobacteria</taxon>
        <taxon>Hyphomicrobiales</taxon>
        <taxon>Methylobacteriaceae</taxon>
        <taxon>Methylobacterium</taxon>
    </lineage>
</organism>
<dbReference type="EMBL" id="CP001349">
    <property type="protein sequence ID" value="ACL55185.1"/>
    <property type="molecule type" value="Genomic_DNA"/>
</dbReference>
<dbReference type="InterPro" id="IPR024370">
    <property type="entry name" value="PBP_domain"/>
</dbReference>
<dbReference type="KEGG" id="mno:Mnod_0139"/>
<keyword evidence="5" id="KW-1185">Reference proteome</keyword>
<evidence type="ECO:0000256" key="1">
    <source>
        <dbReference type="ARBA" id="ARBA00022729"/>
    </source>
</evidence>
<dbReference type="AlphaFoldDB" id="B8IUE0"/>
<dbReference type="STRING" id="460265.Mnod_0139"/>
<gene>
    <name evidence="4" type="ordered locus">Mnod_0139</name>
</gene>
<dbReference type="HOGENOM" id="CLU_026228_7_0_5"/>
<dbReference type="SUPFAM" id="SSF53850">
    <property type="entry name" value="Periplasmic binding protein-like II"/>
    <property type="match status" value="1"/>
</dbReference>
<accession>B8IUE0</accession>
<evidence type="ECO:0000313" key="4">
    <source>
        <dbReference type="EMBL" id="ACL55185.1"/>
    </source>
</evidence>
<dbReference type="PANTHER" id="PTHR30570:SF1">
    <property type="entry name" value="PHOSPHATE-BINDING PROTEIN PSTS"/>
    <property type="match status" value="1"/>
</dbReference>
<dbReference type="Pfam" id="PF12849">
    <property type="entry name" value="PBP_like_2"/>
    <property type="match status" value="1"/>
</dbReference>
<dbReference type="Gene3D" id="3.40.190.10">
    <property type="entry name" value="Periplasmic binding protein-like II"/>
    <property type="match status" value="2"/>
</dbReference>
<sequence>MPSAPRLALALAACLFARPSLAAELAVVGTGDGIDLLRALGTSAHEADASLEIAVPPSIGSDGGIAAVGSGKSPLARVARRLTEAETARGLVYTPIARLPSAIFVHPSARVAGLTADQLLAIYAGRVTNWKEVGGADLRIRVVRREEADSTLRILRASMPGWADLVITERSKTAVSTQEAIETVRLVEGAIGFGPYSRTLEVGTRVLAIDGRLPTDPGYPSAGELAFVHMNGQLPPAASRFVSFAQQAATAHEVIRSFGAVPIER</sequence>
<dbReference type="RefSeq" id="WP_015926898.1">
    <property type="nucleotide sequence ID" value="NC_011894.1"/>
</dbReference>